<organism evidence="1 2">
    <name type="scientific">Peptoniphilus lacrimalis</name>
    <dbReference type="NCBI Taxonomy" id="33031"/>
    <lineage>
        <taxon>Bacteria</taxon>
        <taxon>Bacillati</taxon>
        <taxon>Bacillota</taxon>
        <taxon>Tissierellia</taxon>
        <taxon>Tissierellales</taxon>
        <taxon>Peptoniphilaceae</taxon>
        <taxon>Peptoniphilus</taxon>
    </lineage>
</organism>
<dbReference type="RefSeq" id="WP_019035112.1">
    <property type="nucleotide sequence ID" value="NZ_UGSZ01000001.1"/>
</dbReference>
<dbReference type="STRING" id="1122949.GCA_000378725_01466"/>
<evidence type="ECO:0000313" key="1">
    <source>
        <dbReference type="EMBL" id="SUB57712.1"/>
    </source>
</evidence>
<reference evidence="1 2" key="1">
    <citation type="submission" date="2018-06" db="EMBL/GenBank/DDBJ databases">
        <authorList>
            <consortium name="Pathogen Informatics"/>
            <person name="Doyle S."/>
        </authorList>
    </citation>
    <scope>NUCLEOTIDE SEQUENCE [LARGE SCALE GENOMIC DNA]</scope>
    <source>
        <strain evidence="1 2">NCTC13149</strain>
    </source>
</reference>
<dbReference type="Gene3D" id="3.30.1930.10">
    <property type="entry name" value="capsid protein of prophage domain"/>
    <property type="match status" value="1"/>
</dbReference>
<evidence type="ECO:0000313" key="2">
    <source>
        <dbReference type="Proteomes" id="UP000255517"/>
    </source>
</evidence>
<dbReference type="OrthoDB" id="47969at2"/>
<dbReference type="Proteomes" id="UP000255517">
    <property type="component" value="Unassembled WGS sequence"/>
</dbReference>
<accession>A0A379C5T8</accession>
<dbReference type="InterPro" id="IPR005564">
    <property type="entry name" value="Major_capsid_GpE"/>
</dbReference>
<protein>
    <submittedName>
        <fullName evidence="1">Phage major capsid protein E</fullName>
    </submittedName>
</protein>
<dbReference type="Gene3D" id="3.15.30.10">
    <property type="entry name" value="putative capsid protein of prophage domain like"/>
    <property type="match status" value="1"/>
</dbReference>
<sequence length="345" mass="38646">MPEQLTNAILSLKEGNLDLREYARTKLEGDNIGNLLFPNIKTDDLKIEYIIGGNKLPVTAEVYAPDTNTKLSGRNGFAKNILDMLLVKDSKFISEDEIVKLQNPRTPAEEQAVLNKIFNDVDLTIDSVYKRINMMRFEILQTGKLTLDENGVKGVIDYHMPEAHQENLKTSARWSEATADPVNNLDTWVDKIVEDTGVNPSRMLMDKATSRLLLNSEAVRKAIFGVNSSIIPSMQNLNDFLSQRDLPTIAVCNEKYRLADGSLLPLVKADTVILMPETKLGNTYFGLTAEEVELPQVSNIDVRNKDFITSVIYRRIDPVARITKSVARAIPSFEACNEVFVAKVK</sequence>
<proteinExistence type="predicted"/>
<dbReference type="EMBL" id="UGSZ01000001">
    <property type="protein sequence ID" value="SUB57712.1"/>
    <property type="molecule type" value="Genomic_DNA"/>
</dbReference>
<dbReference type="Pfam" id="PF03864">
    <property type="entry name" value="Phage_cap_E"/>
    <property type="match status" value="1"/>
</dbReference>
<name>A0A379C5T8_9FIRM</name>
<dbReference type="AlphaFoldDB" id="A0A379C5T8"/>
<gene>
    <name evidence="1" type="ORF">NCTC13149_01569</name>
</gene>